<dbReference type="AlphaFoldDB" id="A0A7U3YLZ0"/>
<dbReference type="Proteomes" id="UP000006365">
    <property type="component" value="Chromosome"/>
</dbReference>
<sequence length="247" mass="28056">MSVLAVYHIKGGVGKTATSVNLAYLASREHGKTLLLDMDPQGSASFYFRIRSPEKFSTKKLLKGGRHIEENIRGTDYPGLDMLPADFSYRNIDIALDECKKSQKRLSKVLQPLEEEYERIILDCPPNLTLLSENIFYAADVILVPVIPTTLSLLSLDQLFAFLDEIGHGHDKIRFFFSMVEKRKKMHAELMHSLRERPGVLQSTIPYSADIERMGVYRQPVAAALPGSTAALSYQRLWHEIREHLPR</sequence>
<dbReference type="PANTHER" id="PTHR13696">
    <property type="entry name" value="P-LOOP CONTAINING NUCLEOSIDE TRIPHOSPHATE HYDROLASE"/>
    <property type="match status" value="1"/>
</dbReference>
<name>A0A7U3YLZ0_DESPD</name>
<dbReference type="InterPro" id="IPR050678">
    <property type="entry name" value="DNA_Partitioning_ATPase"/>
</dbReference>
<dbReference type="EMBL" id="CP002364">
    <property type="protein sequence ID" value="ADW17823.1"/>
    <property type="molecule type" value="Genomic_DNA"/>
</dbReference>
<evidence type="ECO:0000313" key="2">
    <source>
        <dbReference type="EMBL" id="ADW17823.1"/>
    </source>
</evidence>
<organism evidence="2 3">
    <name type="scientific">Desulfobulbus propionicus (strain ATCC 33891 / DSM 2032 / VKM B-1956 / 1pr3)</name>
    <dbReference type="NCBI Taxonomy" id="577650"/>
    <lineage>
        <taxon>Bacteria</taxon>
        <taxon>Pseudomonadati</taxon>
        <taxon>Thermodesulfobacteriota</taxon>
        <taxon>Desulfobulbia</taxon>
        <taxon>Desulfobulbales</taxon>
        <taxon>Desulfobulbaceae</taxon>
        <taxon>Desulfobulbus</taxon>
    </lineage>
</organism>
<dbReference type="CDD" id="cd02042">
    <property type="entry name" value="ParAB_family"/>
    <property type="match status" value="1"/>
</dbReference>
<reference evidence="2 3" key="1">
    <citation type="journal article" date="2011" name="Stand. Genomic Sci.">
        <title>Complete genome sequence of Desulfobulbus propionicus type strain (1pr3).</title>
        <authorList>
            <person name="Pagani I."/>
            <person name="Lapidus A."/>
            <person name="Nolan M."/>
            <person name="Lucas S."/>
            <person name="Hammon N."/>
            <person name="Deshpande S."/>
            <person name="Cheng J.F."/>
            <person name="Chertkov O."/>
            <person name="Davenport K."/>
            <person name="Tapia R."/>
            <person name="Han C."/>
            <person name="Goodwin L."/>
            <person name="Pitluck S."/>
            <person name="Liolios K."/>
            <person name="Mavromatis K."/>
            <person name="Ivanova N."/>
            <person name="Mikhailova N."/>
            <person name="Pati A."/>
            <person name="Chen A."/>
            <person name="Palaniappan K."/>
            <person name="Land M."/>
            <person name="Hauser L."/>
            <person name="Chang Y.J."/>
            <person name="Jeffries C.D."/>
            <person name="Detter J.C."/>
            <person name="Brambilla E."/>
            <person name="Kannan K.P."/>
            <person name="Djao O.D."/>
            <person name="Rohde M."/>
            <person name="Pukall R."/>
            <person name="Spring S."/>
            <person name="Goker M."/>
            <person name="Sikorski J."/>
            <person name="Woyke T."/>
            <person name="Bristow J."/>
            <person name="Eisen J.A."/>
            <person name="Markowitz V."/>
            <person name="Hugenholtz P."/>
            <person name="Kyrpides N.C."/>
            <person name="Klenk H.P."/>
        </authorList>
    </citation>
    <scope>NUCLEOTIDE SEQUENCE [LARGE SCALE GENOMIC DNA]</scope>
    <source>
        <strain evidence="3">ATCC 33891 / DSM 2032 / 1pr3</strain>
    </source>
</reference>
<evidence type="ECO:0000313" key="3">
    <source>
        <dbReference type="Proteomes" id="UP000006365"/>
    </source>
</evidence>
<dbReference type="KEGG" id="dpr:Despr_1671"/>
<keyword evidence="3" id="KW-1185">Reference proteome</keyword>
<dbReference type="SUPFAM" id="SSF52540">
    <property type="entry name" value="P-loop containing nucleoside triphosphate hydrolases"/>
    <property type="match status" value="1"/>
</dbReference>
<dbReference type="PANTHER" id="PTHR13696:SF52">
    <property type="entry name" value="PARA FAMILY PROTEIN CT_582"/>
    <property type="match status" value="1"/>
</dbReference>
<dbReference type="InterPro" id="IPR025669">
    <property type="entry name" value="AAA_dom"/>
</dbReference>
<proteinExistence type="predicted"/>
<evidence type="ECO:0000259" key="1">
    <source>
        <dbReference type="Pfam" id="PF13614"/>
    </source>
</evidence>
<dbReference type="Pfam" id="PF13614">
    <property type="entry name" value="AAA_31"/>
    <property type="match status" value="1"/>
</dbReference>
<accession>A0A7U3YLZ0</accession>
<protein>
    <submittedName>
        <fullName evidence="2">Cobyrinic acid ac-diamide synthase</fullName>
    </submittedName>
</protein>
<feature type="domain" description="AAA" evidence="1">
    <location>
        <begin position="1"/>
        <end position="167"/>
    </location>
</feature>
<gene>
    <name evidence="2" type="ordered locus">Despr_1671</name>
</gene>
<dbReference type="InterPro" id="IPR027417">
    <property type="entry name" value="P-loop_NTPase"/>
</dbReference>
<dbReference type="RefSeq" id="WP_015724364.1">
    <property type="nucleotide sequence ID" value="NC_014972.1"/>
</dbReference>
<dbReference type="Gene3D" id="3.40.50.300">
    <property type="entry name" value="P-loop containing nucleotide triphosphate hydrolases"/>
    <property type="match status" value="1"/>
</dbReference>